<dbReference type="AlphaFoldDB" id="A0AAV1VIQ1"/>
<protein>
    <submittedName>
        <fullName evidence="1">Uncharacterized protein</fullName>
    </submittedName>
</protein>
<proteinExistence type="predicted"/>
<organism evidence="1 2">
    <name type="scientific">Peronospora matthiolae</name>
    <dbReference type="NCBI Taxonomy" id="2874970"/>
    <lineage>
        <taxon>Eukaryota</taxon>
        <taxon>Sar</taxon>
        <taxon>Stramenopiles</taxon>
        <taxon>Oomycota</taxon>
        <taxon>Peronosporomycetes</taxon>
        <taxon>Peronosporales</taxon>
        <taxon>Peronosporaceae</taxon>
        <taxon>Peronospora</taxon>
    </lineage>
</organism>
<dbReference type="EMBL" id="CAKLBY020000338">
    <property type="protein sequence ID" value="CAK7945764.1"/>
    <property type="molecule type" value="Genomic_DNA"/>
</dbReference>
<dbReference type="Proteomes" id="UP001162060">
    <property type="component" value="Unassembled WGS sequence"/>
</dbReference>
<comment type="caution">
    <text evidence="1">The sequence shown here is derived from an EMBL/GenBank/DDBJ whole genome shotgun (WGS) entry which is preliminary data.</text>
</comment>
<evidence type="ECO:0000313" key="1">
    <source>
        <dbReference type="EMBL" id="CAK7945764.1"/>
    </source>
</evidence>
<name>A0AAV1VIQ1_9STRA</name>
<reference evidence="1" key="1">
    <citation type="submission" date="2024-01" db="EMBL/GenBank/DDBJ databases">
        <authorList>
            <person name="Webb A."/>
        </authorList>
    </citation>
    <scope>NUCLEOTIDE SEQUENCE</scope>
    <source>
        <strain evidence="1">Pm1</strain>
    </source>
</reference>
<accession>A0AAV1VIQ1</accession>
<evidence type="ECO:0000313" key="2">
    <source>
        <dbReference type="Proteomes" id="UP001162060"/>
    </source>
</evidence>
<sequence length="200" mass="22289">MLAEKLQMLQDYVMFIHGKMSSDITLVKVLAIAFSGENKLASFIAKAKLNSDAKSAAEILEKLLIGKWLHKDMQPELLLELLEMDASLEALINPMLDTVMKYIAVFNLKHGGSNFLVLPRFKKRDSIEAVAKMLVPLSQAASDESLNGDRIRVLQSQLLQNWLDDGNPIGDFFELLLNSDKQAAERAAAVKLLDVLLDYS</sequence>
<gene>
    <name evidence="1" type="ORF">PM001_LOCUS30914</name>
</gene>